<dbReference type="Pfam" id="PF03432">
    <property type="entry name" value="Relaxase"/>
    <property type="match status" value="1"/>
</dbReference>
<dbReference type="Proteomes" id="UP000095553">
    <property type="component" value="Unassembled WGS sequence"/>
</dbReference>
<dbReference type="InterPro" id="IPR005094">
    <property type="entry name" value="Endonuclease_MobA/VirD2"/>
</dbReference>
<protein>
    <submittedName>
        <fullName evidence="3">Relaxase/Mobilisation nuclease domain</fullName>
    </submittedName>
</protein>
<organism evidence="3 4">
    <name type="scientific">Anaerostipes hadrus</name>
    <dbReference type="NCBI Taxonomy" id="649756"/>
    <lineage>
        <taxon>Bacteria</taxon>
        <taxon>Bacillati</taxon>
        <taxon>Bacillota</taxon>
        <taxon>Clostridia</taxon>
        <taxon>Lachnospirales</taxon>
        <taxon>Lachnospiraceae</taxon>
        <taxon>Anaerostipes</taxon>
    </lineage>
</organism>
<evidence type="ECO:0000256" key="1">
    <source>
        <dbReference type="SAM" id="MobiDB-lite"/>
    </source>
</evidence>
<evidence type="ECO:0000313" key="3">
    <source>
        <dbReference type="EMBL" id="CUN12944.1"/>
    </source>
</evidence>
<dbReference type="Gene3D" id="3.30.930.30">
    <property type="match status" value="1"/>
</dbReference>
<feature type="region of interest" description="Disordered" evidence="1">
    <location>
        <begin position="163"/>
        <end position="185"/>
    </location>
</feature>
<evidence type="ECO:0000259" key="2">
    <source>
        <dbReference type="Pfam" id="PF03432"/>
    </source>
</evidence>
<reference evidence="3 4" key="1">
    <citation type="submission" date="2015-09" db="EMBL/GenBank/DDBJ databases">
        <authorList>
            <consortium name="Pathogen Informatics"/>
        </authorList>
    </citation>
    <scope>NUCLEOTIDE SEQUENCE [LARGE SCALE GENOMIC DNA]</scope>
    <source>
        <strain evidence="3 4">2789STDY5834959</strain>
    </source>
</reference>
<name>A0A173UDP1_ANAHA</name>
<dbReference type="AlphaFoldDB" id="A0A173UDP1"/>
<accession>A0A173UDP1</accession>
<gene>
    <name evidence="3" type="ORF">ERS852571_02703</name>
</gene>
<dbReference type="RefSeq" id="WP_055073344.1">
    <property type="nucleotide sequence ID" value="NZ_CYXY01000020.1"/>
</dbReference>
<sequence length="421" mass="50272">MATVIQAQDKSGKYMKYDTKSKMKYILDYVHDPEKTRSELQGGTLLMNPENAYDEFMLTKQLWGKDQEGKRMCMHYIQSFKPGEVTPELAKQIADEFVKQKNFQGFQISYAVHTDKNHIHTHFILNTVNVEDGHKWQLADLKILRRVSDRLCKKHGLSILPEKEVAKSKSPAQRDAERNGTSWKKETQMAVDAALEVAENHTEFFWLMNKQGYQVRWKNEYKYVLFTNPDGKKMRNRIFENPGNYTKEAMRERFRENYKRHKNKEPDEKSESLNYRTETFFIVRDVANTATSKKEFIQLMEQNDYHVQWNDDHKYITFWKDGHKPVRNRSFYPNEEYTKEGLEEKFKRNEERLNRIRSGKYDAKNVVELQKLDKLFLLFSIIEGDEDNAYPHQTNLHEHSVRSIDEWKREQAKGHGMDWER</sequence>
<dbReference type="EMBL" id="CYXY01000020">
    <property type="protein sequence ID" value="CUN12944.1"/>
    <property type="molecule type" value="Genomic_DNA"/>
</dbReference>
<evidence type="ECO:0000313" key="4">
    <source>
        <dbReference type="Proteomes" id="UP000095553"/>
    </source>
</evidence>
<feature type="domain" description="MobA/VirD2-like nuclease" evidence="2">
    <location>
        <begin position="29"/>
        <end position="157"/>
    </location>
</feature>
<proteinExistence type="predicted"/>